<feature type="compositionally biased region" description="Basic and acidic residues" evidence="2">
    <location>
        <begin position="187"/>
        <end position="208"/>
    </location>
</feature>
<evidence type="ECO:0000259" key="3">
    <source>
        <dbReference type="Pfam" id="PF07202"/>
    </source>
</evidence>
<dbReference type="InterPro" id="IPR047002">
    <property type="entry name" value="Tcp10_C_sf"/>
</dbReference>
<protein>
    <recommendedName>
        <fullName evidence="7">Centromere protein J C-terminal domain-containing protein</fullName>
    </recommendedName>
</protein>
<feature type="region of interest" description="Disordered" evidence="2">
    <location>
        <begin position="547"/>
        <end position="566"/>
    </location>
</feature>
<gene>
    <name evidence="5" type="ORF">P4O66_009209</name>
</gene>
<feature type="domain" description="Centromere protein J C-terminal" evidence="3">
    <location>
        <begin position="654"/>
        <end position="686"/>
    </location>
</feature>
<evidence type="ECO:0000259" key="4">
    <source>
        <dbReference type="Pfam" id="PF25779"/>
    </source>
</evidence>
<feature type="compositionally biased region" description="Low complexity" evidence="2">
    <location>
        <begin position="357"/>
        <end position="366"/>
    </location>
</feature>
<evidence type="ECO:0000313" key="6">
    <source>
        <dbReference type="Proteomes" id="UP001239994"/>
    </source>
</evidence>
<dbReference type="Proteomes" id="UP001239994">
    <property type="component" value="Unassembled WGS sequence"/>
</dbReference>
<dbReference type="EMBL" id="JAROKS010000015">
    <property type="protein sequence ID" value="KAK1796129.1"/>
    <property type="molecule type" value="Genomic_DNA"/>
</dbReference>
<feature type="region of interest" description="Disordered" evidence="2">
    <location>
        <begin position="254"/>
        <end position="273"/>
    </location>
</feature>
<feature type="region of interest" description="Disordered" evidence="2">
    <location>
        <begin position="61"/>
        <end position="150"/>
    </location>
</feature>
<feature type="compositionally biased region" description="Basic and acidic residues" evidence="2">
    <location>
        <begin position="370"/>
        <end position="401"/>
    </location>
</feature>
<feature type="domain" description="CENPJ tubulin-binding region" evidence="4">
    <location>
        <begin position="30"/>
        <end position="92"/>
    </location>
</feature>
<sequence length="696" mass="78545">MSPVKEELLKHTEEQCSVSPFGLRRNFPANPEERPIHPGVKEKEKTFEDFVDEQLKLDKEPLRKDMQIRTGATGTEKRNFLRKGEGRSRLKKSMKSNQEEPPVFVLQHNEKSRRMCSSPGTHQRRSSALLDSLKTKAESKPSEQRSEITDKEGCLRNSIYSCDKKELGYDGVLQSNNENQTPCFARASDHVDGSNSQKNKEHPKESNQKCHLHRNRPSQSGNILSSNSDLKVGSLEERVSFKRVNDRIIRVPERRAHSPSGMAGRTEQSADGLTLTTEIMQLWHRSDSSDSTSTEEDPVSQYHRLPKLPSNPSRLDCRDNDNVDLSDEDYASDALSDTRDGVPGRIRTPHCPLAQLSSSAGSGSESSESEIQRLHWSQTDRVKEAPRAEGRRATETKDELRTPGTSDLFSQVFPQVTCPGENRADNECSVRSFNSQHCNSGKPLQKIQGRSGLGVRTGGRSDITIDKMKTEQDKALTFIRLCGILPFVLNTLVFEDLKQQIQYIKKHLAEREREWWQAHSELQSRVDVLTRENQVLLSQCALSERLRNSTGRSTPHPAAQGMLNPDITNDGTQALRASKAIIREEICHPDGRIEQFLSNGSRVIVFRNGTTKEIGADQKSVTVSFFNGDVKRIQPDGTVVYHYYDAQITHSTYPSGLEVLQFPNNQREKRYPDGTREIVFPDGTIKSIPEGRQKTF</sequence>
<organism evidence="5 6">
    <name type="scientific">Electrophorus voltai</name>
    <dbReference type="NCBI Taxonomy" id="2609070"/>
    <lineage>
        <taxon>Eukaryota</taxon>
        <taxon>Metazoa</taxon>
        <taxon>Chordata</taxon>
        <taxon>Craniata</taxon>
        <taxon>Vertebrata</taxon>
        <taxon>Euteleostomi</taxon>
        <taxon>Actinopterygii</taxon>
        <taxon>Neopterygii</taxon>
        <taxon>Teleostei</taxon>
        <taxon>Ostariophysi</taxon>
        <taxon>Gymnotiformes</taxon>
        <taxon>Gymnotoidei</taxon>
        <taxon>Gymnotidae</taxon>
        <taxon>Electrophorus</taxon>
    </lineage>
</organism>
<dbReference type="AlphaFoldDB" id="A0AAD9DX50"/>
<feature type="region of interest" description="Disordered" evidence="2">
    <location>
        <begin position="172"/>
        <end position="229"/>
    </location>
</feature>
<comment type="similarity">
    <text evidence="1">Belongs to the TCP10 family.</text>
</comment>
<evidence type="ECO:0008006" key="7">
    <source>
        <dbReference type="Google" id="ProtNLM"/>
    </source>
</evidence>
<feature type="domain" description="Centromere protein J C-terminal" evidence="3">
    <location>
        <begin position="583"/>
        <end position="614"/>
    </location>
</feature>
<dbReference type="InterPro" id="IPR026581">
    <property type="entry name" value="TCP10L/CENPJ"/>
</dbReference>
<evidence type="ECO:0000256" key="1">
    <source>
        <dbReference type="ARBA" id="ARBA00005627"/>
    </source>
</evidence>
<feature type="compositionally biased region" description="Basic and acidic residues" evidence="2">
    <location>
        <begin position="31"/>
        <end position="44"/>
    </location>
</feature>
<feature type="compositionally biased region" description="Polar residues" evidence="2">
    <location>
        <begin position="173"/>
        <end position="182"/>
    </location>
</feature>
<evidence type="ECO:0000313" key="5">
    <source>
        <dbReference type="EMBL" id="KAK1796129.1"/>
    </source>
</evidence>
<dbReference type="Gene3D" id="2.60.450.20">
    <property type="match status" value="1"/>
</dbReference>
<feature type="region of interest" description="Disordered" evidence="2">
    <location>
        <begin position="21"/>
        <end position="44"/>
    </location>
</feature>
<dbReference type="InterPro" id="IPR009852">
    <property type="entry name" value="CENPJ_C_dom"/>
</dbReference>
<feature type="compositionally biased region" description="Basic and acidic residues" evidence="2">
    <location>
        <begin position="133"/>
        <end position="150"/>
    </location>
</feature>
<proteinExistence type="inferred from homology"/>
<reference evidence="5" key="1">
    <citation type="submission" date="2023-03" db="EMBL/GenBank/DDBJ databases">
        <title>Electrophorus voltai genome.</title>
        <authorList>
            <person name="Bian C."/>
        </authorList>
    </citation>
    <scope>NUCLEOTIDE SEQUENCE</scope>
    <source>
        <strain evidence="5">CB-2022</strain>
        <tissue evidence="5">Muscle</tissue>
    </source>
</reference>
<keyword evidence="6" id="KW-1185">Reference proteome</keyword>
<comment type="caution">
    <text evidence="5">The sequence shown here is derived from an EMBL/GenBank/DDBJ whole genome shotgun (WGS) entry which is preliminary data.</text>
</comment>
<feature type="compositionally biased region" description="Polar residues" evidence="2">
    <location>
        <begin position="217"/>
        <end position="229"/>
    </location>
</feature>
<dbReference type="Pfam" id="PF07202">
    <property type="entry name" value="Tcp10_C"/>
    <property type="match status" value="2"/>
</dbReference>
<feature type="compositionally biased region" description="Acidic residues" evidence="2">
    <location>
        <begin position="322"/>
        <end position="331"/>
    </location>
</feature>
<dbReference type="PANTHER" id="PTHR10331:SF28">
    <property type="entry name" value="CENTROMERE PROTEIN J-LIKE"/>
    <property type="match status" value="1"/>
</dbReference>
<dbReference type="PANTHER" id="PTHR10331">
    <property type="entry name" value="T COMPLEX PROTEIN 10"/>
    <property type="match status" value="1"/>
</dbReference>
<name>A0AAD9DX50_9TELE</name>
<dbReference type="Pfam" id="PF25779">
    <property type="entry name" value="Tubulin-bind_CPAP"/>
    <property type="match status" value="1"/>
</dbReference>
<dbReference type="InterPro" id="IPR058029">
    <property type="entry name" value="Tubulin-bd_CENPJ"/>
</dbReference>
<feature type="region of interest" description="Disordered" evidence="2">
    <location>
        <begin position="285"/>
        <end position="406"/>
    </location>
</feature>
<accession>A0AAD9DX50</accession>
<feature type="compositionally biased region" description="Basic and acidic residues" evidence="2">
    <location>
        <begin position="75"/>
        <end position="88"/>
    </location>
</feature>
<evidence type="ECO:0000256" key="2">
    <source>
        <dbReference type="SAM" id="MobiDB-lite"/>
    </source>
</evidence>